<evidence type="ECO:0000259" key="5">
    <source>
        <dbReference type="SMART" id="SM00849"/>
    </source>
</evidence>
<proteinExistence type="predicted"/>
<organism evidence="6 7">
    <name type="scientific">Eubacterium aggregans</name>
    <dbReference type="NCBI Taxonomy" id="81409"/>
    <lineage>
        <taxon>Bacteria</taxon>
        <taxon>Bacillati</taxon>
        <taxon>Bacillota</taxon>
        <taxon>Clostridia</taxon>
        <taxon>Eubacteriales</taxon>
        <taxon>Eubacteriaceae</taxon>
        <taxon>Eubacterium</taxon>
    </lineage>
</organism>
<reference evidence="6 7" key="1">
    <citation type="submission" date="2016-10" db="EMBL/GenBank/DDBJ databases">
        <authorList>
            <person name="de Groot N.N."/>
        </authorList>
    </citation>
    <scope>NUCLEOTIDE SEQUENCE [LARGE SCALE GENOMIC DNA]</scope>
    <source>
        <strain evidence="6 7">SR12</strain>
    </source>
</reference>
<dbReference type="EMBL" id="FNRK01000007">
    <property type="protein sequence ID" value="SEA31241.1"/>
    <property type="molecule type" value="Genomic_DNA"/>
</dbReference>
<accession>A0A1H4A6D3</accession>
<evidence type="ECO:0000256" key="1">
    <source>
        <dbReference type="ARBA" id="ARBA00001947"/>
    </source>
</evidence>
<dbReference type="PANTHER" id="PTHR46233">
    <property type="entry name" value="HYDROXYACYLGLUTATHIONE HYDROLASE GLOC"/>
    <property type="match status" value="1"/>
</dbReference>
<evidence type="ECO:0000256" key="2">
    <source>
        <dbReference type="ARBA" id="ARBA00022723"/>
    </source>
</evidence>
<dbReference type="GO" id="GO:0016787">
    <property type="term" value="F:hydrolase activity"/>
    <property type="evidence" value="ECO:0007669"/>
    <property type="project" value="UniProtKB-KW"/>
</dbReference>
<dbReference type="Proteomes" id="UP000199394">
    <property type="component" value="Unassembled WGS sequence"/>
</dbReference>
<dbReference type="PANTHER" id="PTHR46233:SF3">
    <property type="entry name" value="HYDROXYACYLGLUTATHIONE HYDROLASE GLOC"/>
    <property type="match status" value="1"/>
</dbReference>
<dbReference type="CDD" id="cd06262">
    <property type="entry name" value="metallo-hydrolase-like_MBL-fold"/>
    <property type="match status" value="1"/>
</dbReference>
<keyword evidence="3" id="KW-0378">Hydrolase</keyword>
<name>A0A1H4A6D3_9FIRM</name>
<evidence type="ECO:0000313" key="7">
    <source>
        <dbReference type="Proteomes" id="UP000199394"/>
    </source>
</evidence>
<protein>
    <submittedName>
        <fullName evidence="6">Glyoxylase, beta-lactamase superfamily II</fullName>
    </submittedName>
</protein>
<dbReference type="OrthoDB" id="9802248at2"/>
<dbReference type="InterPro" id="IPR051453">
    <property type="entry name" value="MBL_Glyoxalase_II"/>
</dbReference>
<dbReference type="RefSeq" id="WP_090306208.1">
    <property type="nucleotide sequence ID" value="NZ_FNRK01000007.1"/>
</dbReference>
<dbReference type="InterPro" id="IPR036866">
    <property type="entry name" value="RibonucZ/Hydroxyglut_hydro"/>
</dbReference>
<dbReference type="InterPro" id="IPR001279">
    <property type="entry name" value="Metallo-B-lactamas"/>
</dbReference>
<dbReference type="GO" id="GO:0046872">
    <property type="term" value="F:metal ion binding"/>
    <property type="evidence" value="ECO:0007669"/>
    <property type="project" value="UniProtKB-KW"/>
</dbReference>
<evidence type="ECO:0000313" key="6">
    <source>
        <dbReference type="EMBL" id="SEA31241.1"/>
    </source>
</evidence>
<dbReference type="AlphaFoldDB" id="A0A1H4A6D3"/>
<evidence type="ECO:0000256" key="4">
    <source>
        <dbReference type="ARBA" id="ARBA00022833"/>
    </source>
</evidence>
<dbReference type="STRING" id="81409.SAMN04515656_107103"/>
<keyword evidence="7" id="KW-1185">Reference proteome</keyword>
<sequence>MEVKKFMVGPMGANCYILWDKATKDAAVVDPGYPDDRVVDFIQREGLEVSKILLTHGHFDHIGGLQEIRDLTGAPVYIHRDDAGCLTSAGENISTMVGNPMTFEPAEVLMQHGDRIKIGPMEALKVVHTPGHTPGGVSFIDETFMITGDTLFQGSIGRTDFPGGDYDQIIDSLNTLLEYDEDMKVLPGHGEDSVIGYEKRANPFVRRG</sequence>
<dbReference type="Pfam" id="PF00753">
    <property type="entry name" value="Lactamase_B"/>
    <property type="match status" value="1"/>
</dbReference>
<comment type="cofactor">
    <cofactor evidence="1">
        <name>Zn(2+)</name>
        <dbReference type="ChEBI" id="CHEBI:29105"/>
    </cofactor>
</comment>
<keyword evidence="4" id="KW-0862">Zinc</keyword>
<dbReference type="SUPFAM" id="SSF56281">
    <property type="entry name" value="Metallo-hydrolase/oxidoreductase"/>
    <property type="match status" value="1"/>
</dbReference>
<dbReference type="SMART" id="SM00849">
    <property type="entry name" value="Lactamase_B"/>
    <property type="match status" value="1"/>
</dbReference>
<dbReference type="Gene3D" id="3.60.15.10">
    <property type="entry name" value="Ribonuclease Z/Hydroxyacylglutathione hydrolase-like"/>
    <property type="match status" value="1"/>
</dbReference>
<keyword evidence="2" id="KW-0479">Metal-binding</keyword>
<feature type="domain" description="Metallo-beta-lactamase" evidence="5">
    <location>
        <begin position="12"/>
        <end position="189"/>
    </location>
</feature>
<evidence type="ECO:0000256" key="3">
    <source>
        <dbReference type="ARBA" id="ARBA00022801"/>
    </source>
</evidence>
<gene>
    <name evidence="6" type="ORF">SAMN04515656_107103</name>
</gene>